<comment type="caution">
    <text evidence="2">The sequence shown here is derived from an EMBL/GenBank/DDBJ whole genome shotgun (WGS) entry which is preliminary data.</text>
</comment>
<protein>
    <submittedName>
        <fullName evidence="2">Uncharacterized protein</fullName>
    </submittedName>
</protein>
<reference evidence="2 3" key="1">
    <citation type="submission" date="2024-09" db="EMBL/GenBank/DDBJ databases">
        <authorList>
            <person name="Sun Q."/>
            <person name="Mori K."/>
        </authorList>
    </citation>
    <scope>NUCLEOTIDE SEQUENCE [LARGE SCALE GENOMIC DNA]</scope>
    <source>
        <strain evidence="2 3">CECT 9424</strain>
    </source>
</reference>
<keyword evidence="1" id="KW-0472">Membrane</keyword>
<accession>A0ABV5I3P1</accession>
<evidence type="ECO:0000256" key="1">
    <source>
        <dbReference type="SAM" id="Phobius"/>
    </source>
</evidence>
<keyword evidence="1" id="KW-1133">Transmembrane helix</keyword>
<evidence type="ECO:0000313" key="3">
    <source>
        <dbReference type="Proteomes" id="UP001589670"/>
    </source>
</evidence>
<gene>
    <name evidence="2" type="ORF">ACFFU4_16220</name>
</gene>
<name>A0ABV5I3P1_9RHOB</name>
<feature type="transmembrane region" description="Helical" evidence="1">
    <location>
        <begin position="20"/>
        <end position="40"/>
    </location>
</feature>
<organism evidence="2 3">
    <name type="scientific">Roseovarius ramblicola</name>
    <dbReference type="NCBI Taxonomy" id="2022336"/>
    <lineage>
        <taxon>Bacteria</taxon>
        <taxon>Pseudomonadati</taxon>
        <taxon>Pseudomonadota</taxon>
        <taxon>Alphaproteobacteria</taxon>
        <taxon>Rhodobacterales</taxon>
        <taxon>Roseobacteraceae</taxon>
        <taxon>Roseovarius</taxon>
    </lineage>
</organism>
<feature type="transmembrane region" description="Helical" evidence="1">
    <location>
        <begin position="52"/>
        <end position="76"/>
    </location>
</feature>
<evidence type="ECO:0000313" key="2">
    <source>
        <dbReference type="EMBL" id="MFB9151298.1"/>
    </source>
</evidence>
<keyword evidence="3" id="KW-1185">Reference proteome</keyword>
<proteinExistence type="predicted"/>
<dbReference type="Proteomes" id="UP001589670">
    <property type="component" value="Unassembled WGS sequence"/>
</dbReference>
<dbReference type="RefSeq" id="WP_377070890.1">
    <property type="nucleotide sequence ID" value="NZ_JBHMEC010000027.1"/>
</dbReference>
<sequence>MSGDGPKQVRPKKRVRQDILIARIVAFLTIAVSLAMSLVLDLEDNRAELVLSVALLLLGLSVALILILLAQIYAAIEKLSD</sequence>
<keyword evidence="1" id="KW-0812">Transmembrane</keyword>
<dbReference type="EMBL" id="JBHMEC010000027">
    <property type="protein sequence ID" value="MFB9151298.1"/>
    <property type="molecule type" value="Genomic_DNA"/>
</dbReference>